<dbReference type="GO" id="GO:0030141">
    <property type="term" value="C:secretory granule"/>
    <property type="evidence" value="ECO:0007669"/>
    <property type="project" value="TreeGrafter"/>
</dbReference>
<feature type="compositionally biased region" description="Basic and acidic residues" evidence="5">
    <location>
        <begin position="1"/>
        <end position="25"/>
    </location>
</feature>
<dbReference type="GO" id="GO:0007218">
    <property type="term" value="P:neuropeptide signaling pathway"/>
    <property type="evidence" value="ECO:0007669"/>
    <property type="project" value="UniProtKB-KW"/>
</dbReference>
<comment type="similarity">
    <text evidence="2">Belongs to the POMC family.</text>
</comment>
<evidence type="ECO:0000256" key="4">
    <source>
        <dbReference type="ARBA" id="ARBA00023205"/>
    </source>
</evidence>
<evidence type="ECO:0000256" key="2">
    <source>
        <dbReference type="ARBA" id="ARBA00005832"/>
    </source>
</evidence>
<evidence type="ECO:0000313" key="8">
    <source>
        <dbReference type="Proteomes" id="UP000694556"/>
    </source>
</evidence>
<feature type="region of interest" description="Disordered" evidence="5">
    <location>
        <begin position="234"/>
        <end position="346"/>
    </location>
</feature>
<organism evidence="7 8">
    <name type="scientific">Cairina moschata</name>
    <name type="common">Muscovy duck</name>
    <dbReference type="NCBI Taxonomy" id="8855"/>
    <lineage>
        <taxon>Eukaryota</taxon>
        <taxon>Metazoa</taxon>
        <taxon>Chordata</taxon>
        <taxon>Craniata</taxon>
        <taxon>Vertebrata</taxon>
        <taxon>Euteleostomi</taxon>
        <taxon>Archelosauria</taxon>
        <taxon>Archosauria</taxon>
        <taxon>Dinosauria</taxon>
        <taxon>Saurischia</taxon>
        <taxon>Theropoda</taxon>
        <taxon>Coelurosauria</taxon>
        <taxon>Aves</taxon>
        <taxon>Neognathae</taxon>
        <taxon>Galloanserae</taxon>
        <taxon>Anseriformes</taxon>
        <taxon>Anatidae</taxon>
        <taxon>Anatinae</taxon>
        <taxon>Cairina</taxon>
    </lineage>
</organism>
<evidence type="ECO:0000256" key="1">
    <source>
        <dbReference type="ARBA" id="ARBA00004613"/>
    </source>
</evidence>
<reference evidence="7" key="1">
    <citation type="submission" date="2018-09" db="EMBL/GenBank/DDBJ databases">
        <title>Common duck and Muscovy duck high density SNP chip.</title>
        <authorList>
            <person name="Vignal A."/>
            <person name="Thebault N."/>
            <person name="Warren W.C."/>
        </authorList>
    </citation>
    <scope>NUCLEOTIDE SEQUENCE [LARGE SCALE GENOMIC DNA]</scope>
</reference>
<dbReference type="Proteomes" id="UP000694556">
    <property type="component" value="Chromosome 3"/>
</dbReference>
<dbReference type="InterPro" id="IPR050878">
    <property type="entry name" value="POMC-derived_peptides"/>
</dbReference>
<dbReference type="PRINTS" id="PR00383">
    <property type="entry name" value="MELANOCORTIN"/>
</dbReference>
<evidence type="ECO:0000259" key="6">
    <source>
        <dbReference type="SMART" id="SM01365"/>
    </source>
</evidence>
<dbReference type="Pfam" id="PF08035">
    <property type="entry name" value="Op_neuropeptide"/>
    <property type="match status" value="1"/>
</dbReference>
<dbReference type="GO" id="GO:0001664">
    <property type="term" value="F:G protein-coupled receptor binding"/>
    <property type="evidence" value="ECO:0007669"/>
    <property type="project" value="TreeGrafter"/>
</dbReference>
<dbReference type="GO" id="GO:0005179">
    <property type="term" value="F:hormone activity"/>
    <property type="evidence" value="ECO:0007669"/>
    <property type="project" value="InterPro"/>
</dbReference>
<sequence>MGHLDHHGGRPDELLEVLQRPERRQAPLLPGGTEHLVGLQEPGAEAHGHQHPPLVLLQQGGPRSPLAGPQPDDEGLGRLREAQGRGGEEGALQAAQRLLLLRTPNPLLLLPREPLQRLRQLLVALDVLLQGAQPPQQLPEPVQVAGAGHGPDELQIALRDLAPPGRQGHAQVIHHRLHQLRLVQLGFEARALDQPQDPLGAGFGLRSGPAGDDNVVGVGGNPALVCRGQAGEHLGHPAVHDAGGAAETRGQPGEEVLPAPESEGKQSPAGRRQGDGVGAASQVDHREEPAARAQRRHRPPSGQGLGGHAGGDPVEGVAVERQPPSLLGASPVQPEGAVGGGRAPHHHAGLQHLLQDGGHHLLHVPGERLLGLDRHRPRGPHLHLPVHQPAVQLGSRPHGWEFLPPLLFAPVQLLHGLKNPHDGGPREAPPGALLPLGRVPARGGIRGGGRFQGKGFAPKNTARGGQHKGYKLGLSLGEEEEGEEEKKDSGSYRMRHFRWHAPLKDKRYGGFMTSEHGQTPLVTLFKNAIIKNAYKKGQ</sequence>
<accession>A0A8C3BDU6</accession>
<dbReference type="GO" id="GO:2000852">
    <property type="term" value="P:regulation of corticosterone secretion"/>
    <property type="evidence" value="ECO:0007669"/>
    <property type="project" value="TreeGrafter"/>
</dbReference>
<dbReference type="AlphaFoldDB" id="A0A8C3BDU6"/>
<keyword evidence="8" id="KW-1185">Reference proteome</keyword>
<keyword evidence="3" id="KW-0964">Secreted</keyword>
<dbReference type="Ensembl" id="ENSCMMT00000005397.1">
    <property type="protein sequence ID" value="ENSCMMP00000004845.1"/>
    <property type="gene ID" value="ENSCMMG00000003030.1"/>
</dbReference>
<dbReference type="PANTHER" id="PTHR11416">
    <property type="entry name" value="PRO-OPIOMELANOCORTIN"/>
    <property type="match status" value="1"/>
</dbReference>
<evidence type="ECO:0000256" key="3">
    <source>
        <dbReference type="ARBA" id="ARBA00022525"/>
    </source>
</evidence>
<dbReference type="InterPro" id="IPR001941">
    <property type="entry name" value="PMOC"/>
</dbReference>
<feature type="domain" description="Opiodes neuropeptide" evidence="6">
    <location>
        <begin position="508"/>
        <end position="536"/>
    </location>
</feature>
<evidence type="ECO:0000313" key="7">
    <source>
        <dbReference type="Ensembl" id="ENSCMMP00000004845.1"/>
    </source>
</evidence>
<name>A0A8C3BDU6_CAIMO</name>
<protein>
    <recommendedName>
        <fullName evidence="6">Opiodes neuropeptide domain-containing protein</fullName>
    </recommendedName>
</protein>
<evidence type="ECO:0000256" key="5">
    <source>
        <dbReference type="SAM" id="MobiDB-lite"/>
    </source>
</evidence>
<proteinExistence type="inferred from homology"/>
<reference evidence="7" key="2">
    <citation type="submission" date="2025-08" db="UniProtKB">
        <authorList>
            <consortium name="Ensembl"/>
        </authorList>
    </citation>
    <scope>IDENTIFICATION</scope>
</reference>
<feature type="region of interest" description="Disordered" evidence="5">
    <location>
        <begin position="1"/>
        <end position="78"/>
    </location>
</feature>
<comment type="subcellular location">
    <subcellularLocation>
        <location evidence="1">Secreted</location>
    </subcellularLocation>
</comment>
<reference evidence="7" key="3">
    <citation type="submission" date="2025-09" db="UniProtKB">
        <authorList>
            <consortium name="Ensembl"/>
        </authorList>
    </citation>
    <scope>IDENTIFICATION</scope>
</reference>
<dbReference type="PANTHER" id="PTHR11416:SF7">
    <property type="entry name" value="PRO-OPIOMELANOCORTIN"/>
    <property type="match status" value="1"/>
</dbReference>
<keyword evidence="4" id="KW-0257">Endorphin</keyword>
<dbReference type="GO" id="GO:0005615">
    <property type="term" value="C:extracellular space"/>
    <property type="evidence" value="ECO:0007669"/>
    <property type="project" value="TreeGrafter"/>
</dbReference>
<dbReference type="SMART" id="SM01365">
    <property type="entry name" value="Op_neuropeptide"/>
    <property type="match status" value="1"/>
</dbReference>
<dbReference type="InterPro" id="IPR013532">
    <property type="entry name" value="Opioid_neuropept"/>
</dbReference>
<feature type="region of interest" description="Disordered" evidence="5">
    <location>
        <begin position="448"/>
        <end position="469"/>
    </location>
</feature>